<accession>A0A1J7H3U0</accession>
<dbReference type="EMBL" id="CM007368">
    <property type="protein sequence ID" value="OIW07260.1"/>
    <property type="molecule type" value="Genomic_DNA"/>
</dbReference>
<dbReference type="Gramene" id="OIW07260">
    <property type="protein sequence ID" value="OIW07260"/>
    <property type="gene ID" value="TanjilG_08375"/>
</dbReference>
<proteinExistence type="predicted"/>
<dbReference type="PROSITE" id="PS00028">
    <property type="entry name" value="ZINC_FINGER_C2H2_1"/>
    <property type="match status" value="1"/>
</dbReference>
<evidence type="ECO:0000259" key="1">
    <source>
        <dbReference type="PROSITE" id="PS00028"/>
    </source>
</evidence>
<evidence type="ECO:0000313" key="3">
    <source>
        <dbReference type="Proteomes" id="UP000188354"/>
    </source>
</evidence>
<dbReference type="InterPro" id="IPR013087">
    <property type="entry name" value="Znf_C2H2_type"/>
</dbReference>
<dbReference type="Proteomes" id="UP000188354">
    <property type="component" value="Chromosome LG08"/>
</dbReference>
<keyword evidence="3" id="KW-1185">Reference proteome</keyword>
<gene>
    <name evidence="2" type="ORF">TanjilG_08375</name>
</gene>
<evidence type="ECO:0000313" key="2">
    <source>
        <dbReference type="EMBL" id="OIW07260.1"/>
    </source>
</evidence>
<feature type="domain" description="C2H2-type" evidence="1">
    <location>
        <begin position="16"/>
        <end position="36"/>
    </location>
</feature>
<organism evidence="2 3">
    <name type="scientific">Lupinus angustifolius</name>
    <name type="common">Narrow-leaved blue lupine</name>
    <dbReference type="NCBI Taxonomy" id="3871"/>
    <lineage>
        <taxon>Eukaryota</taxon>
        <taxon>Viridiplantae</taxon>
        <taxon>Streptophyta</taxon>
        <taxon>Embryophyta</taxon>
        <taxon>Tracheophyta</taxon>
        <taxon>Spermatophyta</taxon>
        <taxon>Magnoliopsida</taxon>
        <taxon>eudicotyledons</taxon>
        <taxon>Gunneridae</taxon>
        <taxon>Pentapetalae</taxon>
        <taxon>rosids</taxon>
        <taxon>fabids</taxon>
        <taxon>Fabales</taxon>
        <taxon>Fabaceae</taxon>
        <taxon>Papilionoideae</taxon>
        <taxon>50 kb inversion clade</taxon>
        <taxon>genistoids sensu lato</taxon>
        <taxon>core genistoids</taxon>
        <taxon>Genisteae</taxon>
        <taxon>Lupinus</taxon>
    </lineage>
</organism>
<name>A0A1J7H3U0_LUPAN</name>
<sequence>NSFRFLLHDNSQLITCRLCNKHFANLEEAIIHFRTHFVLGMVATRRLYSENRINSWLDLLLNFTCQPYNRRSIFEMTHLLPNPSPRWVIGNQWGPPIHQDLSEMEVSRDDETRPFINLLDKPINNNEFVNVINMEVVNLDLHAID</sequence>
<reference evidence="2 3" key="1">
    <citation type="journal article" date="2017" name="Plant Biotechnol. J.">
        <title>A comprehensive draft genome sequence for lupin (Lupinus angustifolius), an emerging health food: insights into plant-microbe interactions and legume evolution.</title>
        <authorList>
            <person name="Hane J.K."/>
            <person name="Ming Y."/>
            <person name="Kamphuis L.G."/>
            <person name="Nelson M.N."/>
            <person name="Garg G."/>
            <person name="Atkins C.A."/>
            <person name="Bayer P.E."/>
            <person name="Bravo A."/>
            <person name="Bringans S."/>
            <person name="Cannon S."/>
            <person name="Edwards D."/>
            <person name="Foley R."/>
            <person name="Gao L.L."/>
            <person name="Harrison M.J."/>
            <person name="Huang W."/>
            <person name="Hurgobin B."/>
            <person name="Li S."/>
            <person name="Liu C.W."/>
            <person name="McGrath A."/>
            <person name="Morahan G."/>
            <person name="Murray J."/>
            <person name="Weller J."/>
            <person name="Jian J."/>
            <person name="Singh K.B."/>
        </authorList>
    </citation>
    <scope>NUCLEOTIDE SEQUENCE [LARGE SCALE GENOMIC DNA]</scope>
    <source>
        <strain evidence="3">cv. Tanjil</strain>
        <tissue evidence="2">Whole plant</tissue>
    </source>
</reference>
<feature type="non-terminal residue" evidence="2">
    <location>
        <position position="1"/>
    </location>
</feature>
<protein>
    <recommendedName>
        <fullName evidence="1">C2H2-type domain-containing protein</fullName>
    </recommendedName>
</protein>
<dbReference type="AlphaFoldDB" id="A0A1J7H3U0"/>